<feature type="transmembrane region" description="Helical" evidence="7">
    <location>
        <begin position="247"/>
        <end position="273"/>
    </location>
</feature>
<evidence type="ECO:0000256" key="6">
    <source>
        <dbReference type="ARBA" id="ARBA00023315"/>
    </source>
</evidence>
<dbReference type="InterPro" id="IPR039859">
    <property type="entry name" value="PFA4/ZDH16/20/ERF2-like"/>
</dbReference>
<dbReference type="GO" id="GO:0005794">
    <property type="term" value="C:Golgi apparatus"/>
    <property type="evidence" value="ECO:0007669"/>
    <property type="project" value="TreeGrafter"/>
</dbReference>
<dbReference type="EMBL" id="JATAAI010000030">
    <property type="protein sequence ID" value="KAK1736096.1"/>
    <property type="molecule type" value="Genomic_DNA"/>
</dbReference>
<comment type="similarity">
    <text evidence="7">Belongs to the DHHC palmitoyltransferase family.</text>
</comment>
<dbReference type="EMBL" id="JATAAI010000011">
    <property type="protein sequence ID" value="KAK1742494.1"/>
    <property type="molecule type" value="Genomic_DNA"/>
</dbReference>
<keyword evidence="12" id="KW-1185">Reference proteome</keyword>
<feature type="compositionally biased region" description="Polar residues" evidence="8">
    <location>
        <begin position="1"/>
        <end position="24"/>
    </location>
</feature>
<feature type="region of interest" description="Disordered" evidence="8">
    <location>
        <begin position="1"/>
        <end position="48"/>
    </location>
</feature>
<gene>
    <name evidence="11" type="ORF">QTG54_007059</name>
    <name evidence="10" type="ORF">QTG54_013232</name>
</gene>
<feature type="transmembrane region" description="Helical" evidence="7">
    <location>
        <begin position="128"/>
        <end position="150"/>
    </location>
</feature>
<dbReference type="AlphaFoldDB" id="A0AAD8Y9Y2"/>
<evidence type="ECO:0000313" key="12">
    <source>
        <dbReference type="Proteomes" id="UP001224775"/>
    </source>
</evidence>
<evidence type="ECO:0000256" key="4">
    <source>
        <dbReference type="ARBA" id="ARBA00022989"/>
    </source>
</evidence>
<comment type="caution">
    <text evidence="11">The sequence shown here is derived from an EMBL/GenBank/DDBJ whole genome shotgun (WGS) entry which is preliminary data.</text>
</comment>
<feature type="transmembrane region" description="Helical" evidence="7">
    <location>
        <begin position="156"/>
        <end position="178"/>
    </location>
</feature>
<evidence type="ECO:0000259" key="9">
    <source>
        <dbReference type="Pfam" id="PF01529"/>
    </source>
</evidence>
<reference evidence="11" key="1">
    <citation type="submission" date="2023-06" db="EMBL/GenBank/DDBJ databases">
        <title>Survivors Of The Sea: Transcriptome response of Skeletonema marinoi to long-term dormancy.</title>
        <authorList>
            <person name="Pinder M.I.M."/>
            <person name="Kourtchenko O."/>
            <person name="Robertson E.K."/>
            <person name="Larsson T."/>
            <person name="Maumus F."/>
            <person name="Osuna-Cruz C.M."/>
            <person name="Vancaester E."/>
            <person name="Stenow R."/>
            <person name="Vandepoele K."/>
            <person name="Ploug H."/>
            <person name="Bruchert V."/>
            <person name="Godhe A."/>
            <person name="Topel M."/>
        </authorList>
    </citation>
    <scope>NUCLEOTIDE SEQUENCE</scope>
    <source>
        <strain evidence="11">R05AC</strain>
    </source>
</reference>
<feature type="domain" description="Palmitoyltransferase DHHC" evidence="9">
    <location>
        <begin position="206"/>
        <end position="271"/>
    </location>
</feature>
<protein>
    <recommendedName>
        <fullName evidence="7">Palmitoyltransferase</fullName>
        <ecNumber evidence="7">2.3.1.225</ecNumber>
    </recommendedName>
</protein>
<dbReference type="PANTHER" id="PTHR22883">
    <property type="entry name" value="ZINC FINGER DHHC DOMAIN CONTAINING PROTEIN"/>
    <property type="match status" value="1"/>
</dbReference>
<proteinExistence type="inferred from homology"/>
<evidence type="ECO:0000256" key="5">
    <source>
        <dbReference type="ARBA" id="ARBA00023136"/>
    </source>
</evidence>
<keyword evidence="3 7" id="KW-0812">Transmembrane</keyword>
<keyword evidence="5 7" id="KW-0472">Membrane</keyword>
<evidence type="ECO:0000313" key="10">
    <source>
        <dbReference type="EMBL" id="KAK1736096.1"/>
    </source>
</evidence>
<evidence type="ECO:0000256" key="2">
    <source>
        <dbReference type="ARBA" id="ARBA00022679"/>
    </source>
</evidence>
<dbReference type="InterPro" id="IPR001594">
    <property type="entry name" value="Palmitoyltrfase_DHHC"/>
</dbReference>
<dbReference type="Pfam" id="PF01529">
    <property type="entry name" value="DHHC"/>
    <property type="match status" value="1"/>
</dbReference>
<comment type="catalytic activity">
    <reaction evidence="7">
        <text>L-cysteinyl-[protein] + hexadecanoyl-CoA = S-hexadecanoyl-L-cysteinyl-[protein] + CoA</text>
        <dbReference type="Rhea" id="RHEA:36683"/>
        <dbReference type="Rhea" id="RHEA-COMP:10131"/>
        <dbReference type="Rhea" id="RHEA-COMP:11032"/>
        <dbReference type="ChEBI" id="CHEBI:29950"/>
        <dbReference type="ChEBI" id="CHEBI:57287"/>
        <dbReference type="ChEBI" id="CHEBI:57379"/>
        <dbReference type="ChEBI" id="CHEBI:74151"/>
        <dbReference type="EC" id="2.3.1.225"/>
    </reaction>
</comment>
<dbReference type="GO" id="GO:0006612">
    <property type="term" value="P:protein targeting to membrane"/>
    <property type="evidence" value="ECO:0007669"/>
    <property type="project" value="TreeGrafter"/>
</dbReference>
<dbReference type="GO" id="GO:0019706">
    <property type="term" value="F:protein-cysteine S-palmitoyltransferase activity"/>
    <property type="evidence" value="ECO:0007669"/>
    <property type="project" value="UniProtKB-EC"/>
</dbReference>
<dbReference type="GO" id="GO:0005783">
    <property type="term" value="C:endoplasmic reticulum"/>
    <property type="evidence" value="ECO:0007669"/>
    <property type="project" value="TreeGrafter"/>
</dbReference>
<dbReference type="GO" id="GO:0016020">
    <property type="term" value="C:membrane"/>
    <property type="evidence" value="ECO:0007669"/>
    <property type="project" value="UniProtKB-SubCell"/>
</dbReference>
<evidence type="ECO:0000256" key="3">
    <source>
        <dbReference type="ARBA" id="ARBA00022692"/>
    </source>
</evidence>
<evidence type="ECO:0000256" key="8">
    <source>
        <dbReference type="SAM" id="MobiDB-lite"/>
    </source>
</evidence>
<name>A0AAD8Y9Y2_9STRA</name>
<comment type="subcellular location">
    <subcellularLocation>
        <location evidence="1">Membrane</location>
        <topology evidence="1">Multi-pass membrane protein</topology>
    </subcellularLocation>
</comment>
<evidence type="ECO:0000313" key="11">
    <source>
        <dbReference type="EMBL" id="KAK1742494.1"/>
    </source>
</evidence>
<organism evidence="11 12">
    <name type="scientific">Skeletonema marinoi</name>
    <dbReference type="NCBI Taxonomy" id="267567"/>
    <lineage>
        <taxon>Eukaryota</taxon>
        <taxon>Sar</taxon>
        <taxon>Stramenopiles</taxon>
        <taxon>Ochrophyta</taxon>
        <taxon>Bacillariophyta</taxon>
        <taxon>Coscinodiscophyceae</taxon>
        <taxon>Thalassiosirophycidae</taxon>
        <taxon>Thalassiosirales</taxon>
        <taxon>Skeletonemataceae</taxon>
        <taxon>Skeletonema</taxon>
        <taxon>Skeletonema marinoi-dohrnii complex</taxon>
    </lineage>
</organism>
<evidence type="ECO:0000256" key="7">
    <source>
        <dbReference type="RuleBase" id="RU079119"/>
    </source>
</evidence>
<keyword evidence="4 7" id="KW-1133">Transmembrane helix</keyword>
<keyword evidence="6 7" id="KW-0012">Acyltransferase</keyword>
<dbReference type="Proteomes" id="UP001224775">
    <property type="component" value="Unassembled WGS sequence"/>
</dbReference>
<feature type="compositionally biased region" description="Polar residues" evidence="8">
    <location>
        <begin position="35"/>
        <end position="47"/>
    </location>
</feature>
<accession>A0AAD8Y9Y2</accession>
<evidence type="ECO:0000256" key="1">
    <source>
        <dbReference type="ARBA" id="ARBA00004141"/>
    </source>
</evidence>
<comment type="domain">
    <text evidence="7">The DHHC domain is required for palmitoyltransferase activity.</text>
</comment>
<sequence>MTTTEAATDAQPNTSTENNCTNDIPHNGGNDNRDNQSQPTTSNSADANPNVKKIYAVSVRWEREQERLRQELDAATDPVTNKRPCLTFTIEDFHKYFCCCARRVGSFFFLLERKDGSPIIAAGPCWPFCTLVTVPLILVLSTLVMVFIVFNKNSGMPWWFALIYCPILAFVLIALFCVSCRDPGLMERVADEETAEQGWFWNEQVGSYRPAGAMYCREGKALIMDFDHVCPWTGTAIGRNNMLQFRLFVFSVNVLCYLSVGLVIWFVFFVNFINK</sequence>
<keyword evidence="2 7" id="KW-0808">Transferase</keyword>
<dbReference type="EC" id="2.3.1.225" evidence="7"/>
<dbReference type="PROSITE" id="PS50216">
    <property type="entry name" value="DHHC"/>
    <property type="match status" value="1"/>
</dbReference>
<dbReference type="PANTHER" id="PTHR22883:SF203">
    <property type="entry name" value="PALMITOYLTRANSFERASE"/>
    <property type="match status" value="1"/>
</dbReference>